<protein>
    <recommendedName>
        <fullName evidence="1">site-specific DNA-methyltransferase (adenine-specific)</fullName>
        <ecNumber evidence="1">2.1.1.72</ecNumber>
    </recommendedName>
</protein>
<dbReference type="GO" id="GO:0006304">
    <property type="term" value="P:DNA modification"/>
    <property type="evidence" value="ECO:0007669"/>
    <property type="project" value="InterPro"/>
</dbReference>
<dbReference type="eggNOG" id="COG1002">
    <property type="taxonomic scope" value="Bacteria"/>
</dbReference>
<dbReference type="InterPro" id="IPR002052">
    <property type="entry name" value="DNA_methylase_N6_adenine_CS"/>
</dbReference>
<dbReference type="OrthoDB" id="32195at2"/>
<organism evidence="7 8">
    <name type="scientific">Youngiibacter fragilis 232.1</name>
    <dbReference type="NCBI Taxonomy" id="994573"/>
    <lineage>
        <taxon>Bacteria</taxon>
        <taxon>Bacillati</taxon>
        <taxon>Bacillota</taxon>
        <taxon>Clostridia</taxon>
        <taxon>Eubacteriales</taxon>
        <taxon>Clostridiaceae</taxon>
        <taxon>Youngiibacter</taxon>
    </lineage>
</organism>
<evidence type="ECO:0000313" key="8">
    <source>
        <dbReference type="Proteomes" id="UP000017747"/>
    </source>
</evidence>
<dbReference type="eggNOG" id="COG0827">
    <property type="taxonomic scope" value="Bacteria"/>
</dbReference>
<dbReference type="InterPro" id="IPR011639">
    <property type="entry name" value="MethylTrfase_TaqI-like_dom"/>
</dbReference>
<comment type="caution">
    <text evidence="7">The sequence shown here is derived from an EMBL/GenBank/DDBJ whole genome shotgun (WGS) entry which is preliminary data.</text>
</comment>
<comment type="catalytic activity">
    <reaction evidence="5">
        <text>a 2'-deoxyadenosine in DNA + S-adenosyl-L-methionine = an N(6)-methyl-2'-deoxyadenosine in DNA + S-adenosyl-L-homocysteine + H(+)</text>
        <dbReference type="Rhea" id="RHEA:15197"/>
        <dbReference type="Rhea" id="RHEA-COMP:12418"/>
        <dbReference type="Rhea" id="RHEA-COMP:12419"/>
        <dbReference type="ChEBI" id="CHEBI:15378"/>
        <dbReference type="ChEBI" id="CHEBI:57856"/>
        <dbReference type="ChEBI" id="CHEBI:59789"/>
        <dbReference type="ChEBI" id="CHEBI:90615"/>
        <dbReference type="ChEBI" id="CHEBI:90616"/>
        <dbReference type="EC" id="2.1.1.72"/>
    </reaction>
</comment>
<dbReference type="NCBIfam" id="NF033452">
    <property type="entry name" value="BREX_1_MTaseX"/>
    <property type="match status" value="2"/>
</dbReference>
<dbReference type="GO" id="GO:0009007">
    <property type="term" value="F:site-specific DNA-methyltransferase (adenine-specific) activity"/>
    <property type="evidence" value="ECO:0007669"/>
    <property type="project" value="UniProtKB-EC"/>
</dbReference>
<evidence type="ECO:0000256" key="2">
    <source>
        <dbReference type="ARBA" id="ARBA00022603"/>
    </source>
</evidence>
<dbReference type="PROSITE" id="PS00092">
    <property type="entry name" value="N6_MTASE"/>
    <property type="match status" value="1"/>
</dbReference>
<dbReference type="REBASE" id="79736">
    <property type="entry name" value="Yfr2321ORF211755P"/>
</dbReference>
<dbReference type="STRING" id="994573.T472_0211755"/>
<dbReference type="RefSeq" id="WP_023388009.1">
    <property type="nucleotide sequence ID" value="NZ_AXUN02000181.1"/>
</dbReference>
<dbReference type="Pfam" id="PF07669">
    <property type="entry name" value="Eco57I"/>
    <property type="match status" value="1"/>
</dbReference>
<dbReference type="GO" id="GO:0032259">
    <property type="term" value="P:methylation"/>
    <property type="evidence" value="ECO:0007669"/>
    <property type="project" value="UniProtKB-KW"/>
</dbReference>
<evidence type="ECO:0000256" key="1">
    <source>
        <dbReference type="ARBA" id="ARBA00011900"/>
    </source>
</evidence>
<dbReference type="PANTHER" id="PTHR33841:SF1">
    <property type="entry name" value="DNA METHYLTRANSFERASE A"/>
    <property type="match status" value="1"/>
</dbReference>
<evidence type="ECO:0000259" key="6">
    <source>
        <dbReference type="Pfam" id="PF07669"/>
    </source>
</evidence>
<dbReference type="InterPro" id="IPR050953">
    <property type="entry name" value="N4_N6_ade-DNA_methylase"/>
</dbReference>
<feature type="domain" description="Type II methyltransferase M.TaqI-like" evidence="6">
    <location>
        <begin position="344"/>
        <end position="524"/>
    </location>
</feature>
<dbReference type="EC" id="2.1.1.72" evidence="1"/>
<dbReference type="InterPro" id="IPR047939">
    <property type="entry name" value="BREX_1_PglX"/>
</dbReference>
<dbReference type="AlphaFoldDB" id="V7I5Z7"/>
<sequence length="1122" mass="129325">MNKNAIQKYAVWARNELIEQVKQRAYQYGISAKGYGDENAAVIAGRVLSADEKRQRAAFVSEIKRNGFEQAVEDVAYTWFNRFVALRFMEVNDYLQTHVRVFSDASGGFNPEILKDVLHLELEGLDKSKVSKMLNANQTEELYRYLLLTQCNALNAALPEMFEKLGTYTEMLLPNNILKQDSVLARLVKDIDEDDWKDAVQIIGWMYQYYNTEPKQAVFDGLKKNVKITKEKIPAATQLFTPDWIVRYMVENSLGRLWLESHPNPTLKANWKYYLDEAEQTPEVAEKLRVMKAQSPVKSPEDIRLIDPCMGSGHILVYSFDVLMQIYESEGYNPRDAARLILEKNIYGLDIDCRAYQLAYFSLMMKARQYNRRIFTDGVKPQVYHPAGFPDGEEYGSLLKVDELEPMPVENTGQLSIDDTTYDLQLNAWNFKRLLALKYDVVVTNPPYMGGSGMGSKLSDFVKKNYPDSKSDTFSAFIERADQFLTPRGFQSMITMESWMFLSSFEKLRDKIFDSKTIINLVHMPYLGKGGTSLGINFGTAAFILYKKRVPGYVSQYDYIRYYETTDEGIPFVFPTINERYKTAKSDDFELIPGKPVAYWLSSPLFESFKLNNIGDFLTTREGMATADNDRFLRYWHEVVTGSISFSTGNADEGAKEKRKWFPYNKGGIFRRWYGNNEYIVNWQNSGLEIRNNIDTKTGRIRSHNYNGAFAFRKGITWSALTTGDISIRYCPGGYLFDSKGAMGFAIEQKSLFYCLGLLNSAVAKEYLSFFSPTMDFKVGDVIQIPLDKSLKHSDEICHIVSNNIEISRSDWDSFEVSWDFKRHPILCGERTVAAAFAKWERETKERFETLKANEEELNRIFIDIYGLQDELTPEVEDKDVTVRQADLGREIRSLISYAVGCMFGRYSLDDEGLAYAGGDWDAGKYRSFTPDKNNILPICDDEYFDDDILGRFVDFVRVVYSAETLEENLKFIADALCGKGTPREAIRNYFLNDFYADHCKMYQKRPIYWLFDSGKKNGFKSLVYLHRYSRDLLAKLRTDYVHEQQERYRTQLSHIAAALNTATGSERARLLKQQDKLSEQLKEITAFEEKVHHLADQNIEIDLDDGVKKNYEIFTDVLAKI</sequence>
<keyword evidence="8" id="KW-1185">Reference proteome</keyword>
<accession>V7I5Z7</accession>
<keyword evidence="2" id="KW-0489">Methyltransferase</keyword>
<dbReference type="PRINTS" id="PR00507">
    <property type="entry name" value="N12N6MTFRASE"/>
</dbReference>
<name>V7I5Z7_9CLOT</name>
<keyword evidence="4" id="KW-0949">S-adenosyl-L-methionine</keyword>
<dbReference type="EMBL" id="AXUN02000181">
    <property type="protein sequence ID" value="ETA80432.1"/>
    <property type="molecule type" value="Genomic_DNA"/>
</dbReference>
<gene>
    <name evidence="7" type="ORF">T472_0211755</name>
</gene>
<dbReference type="PANTHER" id="PTHR33841">
    <property type="entry name" value="DNA METHYLTRANSFERASE YEEA-RELATED"/>
    <property type="match status" value="1"/>
</dbReference>
<keyword evidence="3" id="KW-0808">Transferase</keyword>
<evidence type="ECO:0000256" key="5">
    <source>
        <dbReference type="ARBA" id="ARBA00047942"/>
    </source>
</evidence>
<proteinExistence type="predicted"/>
<dbReference type="Proteomes" id="UP000017747">
    <property type="component" value="Unassembled WGS sequence"/>
</dbReference>
<dbReference type="GO" id="GO:0003676">
    <property type="term" value="F:nucleic acid binding"/>
    <property type="evidence" value="ECO:0007669"/>
    <property type="project" value="InterPro"/>
</dbReference>
<dbReference type="InterPro" id="IPR029063">
    <property type="entry name" value="SAM-dependent_MTases_sf"/>
</dbReference>
<dbReference type="Gene3D" id="3.40.50.150">
    <property type="entry name" value="Vaccinia Virus protein VP39"/>
    <property type="match status" value="1"/>
</dbReference>
<evidence type="ECO:0000256" key="3">
    <source>
        <dbReference type="ARBA" id="ARBA00022679"/>
    </source>
</evidence>
<reference evidence="7 8" key="1">
    <citation type="journal article" date="2014" name="Genome Announc.">
        <title>Genome Sequence of Youngiibacter fragilis, the Type Strain of the Genus Youngiibacter.</title>
        <authorList>
            <person name="Wawrik C.B."/>
            <person name="Callaghan A.V."/>
            <person name="Stamps B.W."/>
            <person name="Wawrik B."/>
        </authorList>
    </citation>
    <scope>NUCLEOTIDE SEQUENCE [LARGE SCALE GENOMIC DNA]</scope>
    <source>
        <strain evidence="7 8">232.1</strain>
    </source>
</reference>
<evidence type="ECO:0000313" key="7">
    <source>
        <dbReference type="EMBL" id="ETA80432.1"/>
    </source>
</evidence>
<evidence type="ECO:0000256" key="4">
    <source>
        <dbReference type="ARBA" id="ARBA00022691"/>
    </source>
</evidence>
<dbReference type="SUPFAM" id="SSF53335">
    <property type="entry name" value="S-adenosyl-L-methionine-dependent methyltransferases"/>
    <property type="match status" value="1"/>
</dbReference>
<dbReference type="PATRIC" id="fig|994573.3.peg.2187"/>